<evidence type="ECO:0000256" key="1">
    <source>
        <dbReference type="SAM" id="MobiDB-lite"/>
    </source>
</evidence>
<protein>
    <submittedName>
        <fullName evidence="2">Uncharacterized protein</fullName>
    </submittedName>
</protein>
<sequence>MRKIYTTPPQSKDRLQAKETHVVNT</sequence>
<organism evidence="2">
    <name type="scientific">Arundo donax</name>
    <name type="common">Giant reed</name>
    <name type="synonym">Donax arundinaceus</name>
    <dbReference type="NCBI Taxonomy" id="35708"/>
    <lineage>
        <taxon>Eukaryota</taxon>
        <taxon>Viridiplantae</taxon>
        <taxon>Streptophyta</taxon>
        <taxon>Embryophyta</taxon>
        <taxon>Tracheophyta</taxon>
        <taxon>Spermatophyta</taxon>
        <taxon>Magnoliopsida</taxon>
        <taxon>Liliopsida</taxon>
        <taxon>Poales</taxon>
        <taxon>Poaceae</taxon>
        <taxon>PACMAD clade</taxon>
        <taxon>Arundinoideae</taxon>
        <taxon>Arundineae</taxon>
        <taxon>Arundo</taxon>
    </lineage>
</organism>
<proteinExistence type="predicted"/>
<feature type="region of interest" description="Disordered" evidence="1">
    <location>
        <begin position="1"/>
        <end position="25"/>
    </location>
</feature>
<name>A0A0A9H9Z3_ARUDO</name>
<dbReference type="EMBL" id="GBRH01168163">
    <property type="protein sequence ID" value="JAE29733.1"/>
    <property type="molecule type" value="Transcribed_RNA"/>
</dbReference>
<evidence type="ECO:0000313" key="2">
    <source>
        <dbReference type="EMBL" id="JAE29733.1"/>
    </source>
</evidence>
<reference evidence="2" key="2">
    <citation type="journal article" date="2015" name="Data Brief">
        <title>Shoot transcriptome of the giant reed, Arundo donax.</title>
        <authorList>
            <person name="Barrero R.A."/>
            <person name="Guerrero F.D."/>
            <person name="Moolhuijzen P."/>
            <person name="Goolsby J.A."/>
            <person name="Tidwell J."/>
            <person name="Bellgard S.E."/>
            <person name="Bellgard M.I."/>
        </authorList>
    </citation>
    <scope>NUCLEOTIDE SEQUENCE</scope>
    <source>
        <tissue evidence="2">Shoot tissue taken approximately 20 cm above the soil surface</tissue>
    </source>
</reference>
<reference evidence="2" key="1">
    <citation type="submission" date="2014-09" db="EMBL/GenBank/DDBJ databases">
        <authorList>
            <person name="Magalhaes I.L.F."/>
            <person name="Oliveira U."/>
            <person name="Santos F.R."/>
            <person name="Vidigal T.H.D.A."/>
            <person name="Brescovit A.D."/>
            <person name="Santos A.J."/>
        </authorList>
    </citation>
    <scope>NUCLEOTIDE SEQUENCE</scope>
    <source>
        <tissue evidence="2">Shoot tissue taken approximately 20 cm above the soil surface</tissue>
    </source>
</reference>
<feature type="compositionally biased region" description="Basic and acidic residues" evidence="1">
    <location>
        <begin position="11"/>
        <end position="25"/>
    </location>
</feature>
<dbReference type="AlphaFoldDB" id="A0A0A9H9Z3"/>
<accession>A0A0A9H9Z3</accession>